<dbReference type="InterPro" id="IPR035441">
    <property type="entry name" value="TFIIS/LEDGF_dom_sf"/>
</dbReference>
<dbReference type="SUPFAM" id="SSF47676">
    <property type="entry name" value="Conserved domain common to transcription factors TFIIS, elongin A, CRSP70"/>
    <property type="match status" value="1"/>
</dbReference>
<name>A0A1Y2BYV9_9FUNG</name>
<evidence type="ECO:0000313" key="3">
    <source>
        <dbReference type="EMBL" id="ORY39953.1"/>
    </source>
</evidence>
<gene>
    <name evidence="3" type="ORF">BCR33DRAFT_740623</name>
</gene>
<dbReference type="Gene3D" id="1.20.930.10">
    <property type="entry name" value="Conserved domain common to transcription factors TFIIS, elongin A, CRSP70"/>
    <property type="match status" value="1"/>
</dbReference>
<dbReference type="OrthoDB" id="2138378at2759"/>
<keyword evidence="4" id="KW-1185">Reference proteome</keyword>
<dbReference type="EMBL" id="MCGO01000037">
    <property type="protein sequence ID" value="ORY39953.1"/>
    <property type="molecule type" value="Genomic_DNA"/>
</dbReference>
<organism evidence="3 4">
    <name type="scientific">Rhizoclosmatium globosum</name>
    <dbReference type="NCBI Taxonomy" id="329046"/>
    <lineage>
        <taxon>Eukaryota</taxon>
        <taxon>Fungi</taxon>
        <taxon>Fungi incertae sedis</taxon>
        <taxon>Chytridiomycota</taxon>
        <taxon>Chytridiomycota incertae sedis</taxon>
        <taxon>Chytridiomycetes</taxon>
        <taxon>Chytridiales</taxon>
        <taxon>Chytriomycetaceae</taxon>
        <taxon>Rhizoclosmatium</taxon>
    </lineage>
</organism>
<dbReference type="GO" id="GO:0005634">
    <property type="term" value="C:nucleus"/>
    <property type="evidence" value="ECO:0007669"/>
    <property type="project" value="UniProtKB-SubCell"/>
</dbReference>
<comment type="caution">
    <text evidence="3">The sequence shown here is derived from an EMBL/GenBank/DDBJ whole genome shotgun (WGS) entry which is preliminary data.</text>
</comment>
<comment type="subcellular location">
    <subcellularLocation>
        <location evidence="1">Nucleus</location>
    </subcellularLocation>
</comment>
<keyword evidence="1" id="KW-0539">Nucleus</keyword>
<dbReference type="InterPro" id="IPR017923">
    <property type="entry name" value="TFIIS_N"/>
</dbReference>
<reference evidence="3 4" key="1">
    <citation type="submission" date="2016-07" db="EMBL/GenBank/DDBJ databases">
        <title>Pervasive Adenine N6-methylation of Active Genes in Fungi.</title>
        <authorList>
            <consortium name="DOE Joint Genome Institute"/>
            <person name="Mondo S.J."/>
            <person name="Dannebaum R.O."/>
            <person name="Kuo R.C."/>
            <person name="Labutti K."/>
            <person name="Haridas S."/>
            <person name="Kuo A."/>
            <person name="Salamov A."/>
            <person name="Ahrendt S.R."/>
            <person name="Lipzen A."/>
            <person name="Sullivan W."/>
            <person name="Andreopoulos W.B."/>
            <person name="Clum A."/>
            <person name="Lindquist E."/>
            <person name="Daum C."/>
            <person name="Ramamoorthy G.K."/>
            <person name="Gryganskyi A."/>
            <person name="Culley D."/>
            <person name="Magnuson J.K."/>
            <person name="James T.Y."/>
            <person name="O'Malley M.A."/>
            <person name="Stajich J.E."/>
            <person name="Spatafora J.W."/>
            <person name="Visel A."/>
            <person name="Grigoriev I.V."/>
        </authorList>
    </citation>
    <scope>NUCLEOTIDE SEQUENCE [LARGE SCALE GENOMIC DNA]</scope>
    <source>
        <strain evidence="3 4">JEL800</strain>
    </source>
</reference>
<accession>A0A1Y2BYV9</accession>
<dbReference type="Pfam" id="PF08711">
    <property type="entry name" value="Med26"/>
    <property type="match status" value="1"/>
</dbReference>
<sequence length="173" mass="19410">MTQYVSNQSTNRTDIAKQQLSTTIPEDINFKDHTTVVKYLRFLSTAQSIAEKRHRLKMSMDGVSLAFYAAFAQAKEFRGLLLLKKWLLEGRDKAEWAILRDVMSLLEKLPISIEGLASTKLGRVVVGLGKMENADDTVKEISIKLTKKWTSVIAEQNPPSTPALEKKPTSVNT</sequence>
<evidence type="ECO:0000259" key="2">
    <source>
        <dbReference type="PROSITE" id="PS51319"/>
    </source>
</evidence>
<dbReference type="Proteomes" id="UP000193642">
    <property type="component" value="Unassembled WGS sequence"/>
</dbReference>
<dbReference type="AlphaFoldDB" id="A0A1Y2BYV9"/>
<feature type="domain" description="TFIIS N-terminal" evidence="2">
    <location>
        <begin position="81"/>
        <end position="156"/>
    </location>
</feature>
<evidence type="ECO:0000256" key="1">
    <source>
        <dbReference type="PROSITE-ProRule" id="PRU00649"/>
    </source>
</evidence>
<proteinExistence type="predicted"/>
<protein>
    <recommendedName>
        <fullName evidence="2">TFIIS N-terminal domain-containing protein</fullName>
    </recommendedName>
</protein>
<evidence type="ECO:0000313" key="4">
    <source>
        <dbReference type="Proteomes" id="UP000193642"/>
    </source>
</evidence>
<dbReference type="PROSITE" id="PS51319">
    <property type="entry name" value="TFIIS_N"/>
    <property type="match status" value="1"/>
</dbReference>